<organism evidence="2 3">
    <name type="scientific">Streptomyces paromomycinus</name>
    <name type="common">Streptomyces rimosus subsp. paromomycinus</name>
    <dbReference type="NCBI Taxonomy" id="92743"/>
    <lineage>
        <taxon>Bacteria</taxon>
        <taxon>Bacillati</taxon>
        <taxon>Actinomycetota</taxon>
        <taxon>Actinomycetes</taxon>
        <taxon>Kitasatosporales</taxon>
        <taxon>Streptomycetaceae</taxon>
        <taxon>Streptomyces</taxon>
    </lineage>
</organism>
<name>A0A401VYW7_STREY</name>
<reference evidence="2 3" key="1">
    <citation type="submission" date="2018-11" db="EMBL/GenBank/DDBJ databases">
        <title>Whole genome sequence of Streptomyces paromomycinus NBRC 15454(T).</title>
        <authorList>
            <person name="Komaki H."/>
            <person name="Tamura T."/>
        </authorList>
    </citation>
    <scope>NUCLEOTIDE SEQUENCE [LARGE SCALE GENOMIC DNA]</scope>
    <source>
        <strain evidence="2 3">NBRC 15454</strain>
    </source>
</reference>
<evidence type="ECO:0000313" key="2">
    <source>
        <dbReference type="EMBL" id="GCD42246.1"/>
    </source>
</evidence>
<keyword evidence="1" id="KW-1133">Transmembrane helix</keyword>
<comment type="caution">
    <text evidence="2">The sequence shown here is derived from an EMBL/GenBank/DDBJ whole genome shotgun (WGS) entry which is preliminary data.</text>
</comment>
<keyword evidence="1" id="KW-0472">Membrane</keyword>
<sequence>MLASLPLPWLLLMAAVATFVFCSAMAAWIPGRRGKVVFPLVSLACCLGIVLVGQFQYQHWSPRHMLVLYSFAWVGITIGLFPSRKLMRRYAEEINRGVKREKYPLPARYVVAAVASVVVMSFLAYGLTQ</sequence>
<feature type="transmembrane region" description="Helical" evidence="1">
    <location>
        <begin position="6"/>
        <end position="29"/>
    </location>
</feature>
<accession>A0A401VYW7</accession>
<evidence type="ECO:0000256" key="1">
    <source>
        <dbReference type="SAM" id="Phobius"/>
    </source>
</evidence>
<keyword evidence="3" id="KW-1185">Reference proteome</keyword>
<dbReference type="EMBL" id="BHZD01000001">
    <property type="protein sequence ID" value="GCD42246.1"/>
    <property type="molecule type" value="Genomic_DNA"/>
</dbReference>
<gene>
    <name evidence="2" type="ORF">GKJPGBOP_01905</name>
</gene>
<keyword evidence="1" id="KW-0812">Transmembrane</keyword>
<feature type="transmembrane region" description="Helical" evidence="1">
    <location>
        <begin position="36"/>
        <end position="57"/>
    </location>
</feature>
<dbReference type="AlphaFoldDB" id="A0A401VYW7"/>
<dbReference type="Proteomes" id="UP000286746">
    <property type="component" value="Unassembled WGS sequence"/>
</dbReference>
<protein>
    <submittedName>
        <fullName evidence="2">Uncharacterized protein</fullName>
    </submittedName>
</protein>
<proteinExistence type="predicted"/>
<feature type="transmembrane region" description="Helical" evidence="1">
    <location>
        <begin position="109"/>
        <end position="127"/>
    </location>
</feature>
<evidence type="ECO:0000313" key="3">
    <source>
        <dbReference type="Proteomes" id="UP000286746"/>
    </source>
</evidence>
<feature type="transmembrane region" description="Helical" evidence="1">
    <location>
        <begin position="63"/>
        <end position="81"/>
    </location>
</feature>
<dbReference type="RefSeq" id="WP_174857141.1">
    <property type="nucleotide sequence ID" value="NZ_BHZD01000001.1"/>
</dbReference>